<evidence type="ECO:0000313" key="2">
    <source>
        <dbReference type="EMBL" id="QOD01384.1"/>
    </source>
</evidence>
<dbReference type="Proteomes" id="UP000516786">
    <property type="component" value="Plasmid pZXPA-20-602k"/>
</dbReference>
<reference evidence="2 4" key="2">
    <citation type="submission" date="2020-09" db="EMBL/GenBank/DDBJ databases">
        <title>Co-existence of a novel multidrug-resistance efflux pump with carbapenem resistance gene blaVIM-2 in one megaplasmid in Pseudomonas putida.</title>
        <authorList>
            <person name="Peng K."/>
            <person name="Li R."/>
        </authorList>
    </citation>
    <scope>NUCLEOTIDE SEQUENCE [LARGE SCALE GENOMIC DNA]</scope>
    <source>
        <strain evidence="2 4">ZXPA-20</strain>
        <plasmid evidence="2 4">pZXPA-20-602k</plasmid>
    </source>
</reference>
<dbReference type="RefSeq" id="WP_084851432.1">
    <property type="nucleotide sequence ID" value="NZ_CP061724.1"/>
</dbReference>
<dbReference type="Proteomes" id="UP000193675">
    <property type="component" value="Unassembled WGS sequence"/>
</dbReference>
<name>A0A1X0ZN51_PSEPU</name>
<protein>
    <submittedName>
        <fullName evidence="1">Uncharacterized protein</fullName>
    </submittedName>
</protein>
<reference evidence="1 3" key="1">
    <citation type="submission" date="2017-04" db="EMBL/GenBank/DDBJ databases">
        <title>Presence of VIM-2 positive Pseudomonas species in chickens and their surrounding environment.</title>
        <authorList>
            <person name="Zhang R."/>
        </authorList>
    </citation>
    <scope>NUCLEOTIDE SEQUENCE [LARGE SCALE GENOMIC DNA]</scope>
    <source>
        <strain evidence="1 3">DZ-C18</strain>
    </source>
</reference>
<evidence type="ECO:0000313" key="1">
    <source>
        <dbReference type="EMBL" id="ORL58697.1"/>
    </source>
</evidence>
<dbReference type="EMBL" id="NBWC01000049">
    <property type="protein sequence ID" value="ORL58697.1"/>
    <property type="molecule type" value="Genomic_DNA"/>
</dbReference>
<organism evidence="1 3">
    <name type="scientific">Pseudomonas putida</name>
    <name type="common">Arthrobacter siderocapsulatus</name>
    <dbReference type="NCBI Taxonomy" id="303"/>
    <lineage>
        <taxon>Bacteria</taxon>
        <taxon>Pseudomonadati</taxon>
        <taxon>Pseudomonadota</taxon>
        <taxon>Gammaproteobacteria</taxon>
        <taxon>Pseudomonadales</taxon>
        <taxon>Pseudomonadaceae</taxon>
        <taxon>Pseudomonas</taxon>
    </lineage>
</organism>
<dbReference type="AlphaFoldDB" id="A0A1X0ZN51"/>
<evidence type="ECO:0000313" key="4">
    <source>
        <dbReference type="Proteomes" id="UP000516786"/>
    </source>
</evidence>
<sequence length="160" mass="17743">MSCPNQTKPPALHAENEAVVQNLIKQSIISAEDLRGRNRHVLTRLAIGNWGSMTPEAREVLLQHPHHFVRSFAVIGQQDLAKVLSSNLEELSVDQLKLRLQDLARRAAEMVENQEAQASILVPSSPANAAMVSLNVEMATIRARLTNLGHADQPENYVWV</sequence>
<accession>A0A1X0ZN51</accession>
<proteinExistence type="predicted"/>
<keyword evidence="2" id="KW-0614">Plasmid</keyword>
<geneLocation type="plasmid" evidence="2 4">
    <name>pZXPA-20-602k</name>
</geneLocation>
<gene>
    <name evidence="1" type="ORF">B7H17_24510</name>
    <name evidence="2" type="ORF">ID616_32870</name>
</gene>
<evidence type="ECO:0000313" key="3">
    <source>
        <dbReference type="Proteomes" id="UP000193675"/>
    </source>
</evidence>
<dbReference type="EMBL" id="CP061724">
    <property type="protein sequence ID" value="QOD01384.1"/>
    <property type="molecule type" value="Genomic_DNA"/>
</dbReference>